<name>A0A654LY98_9ARCH</name>
<dbReference type="AlphaFoldDB" id="A0A654LY98"/>
<dbReference type="KEGG" id="taa:NMY3_01016"/>
<dbReference type="Proteomes" id="UP000058925">
    <property type="component" value="Chromosome"/>
</dbReference>
<organism evidence="1 2">
    <name type="scientific">Candidatus Nitrosocosmicus oleophilus</name>
    <dbReference type="NCBI Taxonomy" id="1353260"/>
    <lineage>
        <taxon>Archaea</taxon>
        <taxon>Nitrososphaerota</taxon>
        <taxon>Nitrososphaeria</taxon>
        <taxon>Nitrososphaerales</taxon>
        <taxon>Nitrososphaeraceae</taxon>
        <taxon>Candidatus Nitrosocosmicus</taxon>
    </lineage>
</organism>
<evidence type="ECO:0000313" key="1">
    <source>
        <dbReference type="EMBL" id="ALI35221.1"/>
    </source>
</evidence>
<reference evidence="2" key="1">
    <citation type="submission" date="2015-10" db="EMBL/GenBank/DDBJ databases">
        <title>Niche specialization of a soil ammonia-oxidizing archaeon, Candidatus Nitrosocosmicus oleophilus.</title>
        <authorList>
            <person name="Jung M.-Y."/>
            <person name="Rhee S.-K."/>
        </authorList>
    </citation>
    <scope>NUCLEOTIDE SEQUENCE [LARGE SCALE GENOMIC DNA]</scope>
    <source>
        <strain evidence="2">MY3</strain>
    </source>
</reference>
<evidence type="ECO:0000313" key="2">
    <source>
        <dbReference type="Proteomes" id="UP000058925"/>
    </source>
</evidence>
<dbReference type="EMBL" id="CP012850">
    <property type="protein sequence ID" value="ALI35221.1"/>
    <property type="molecule type" value="Genomic_DNA"/>
</dbReference>
<protein>
    <submittedName>
        <fullName evidence="1">Uncharacterized protein</fullName>
    </submittedName>
</protein>
<gene>
    <name evidence="1" type="ORF">NMY3_01016</name>
</gene>
<accession>A0A654LY98</accession>
<keyword evidence="2" id="KW-1185">Reference proteome</keyword>
<sequence>MQNFKALTLLFSAIIFSNFVYIGSISNPVMAIPPQFIDDQFVFGPILDFQKMKVVLLIGL</sequence>
<proteinExistence type="predicted"/>